<dbReference type="PANTHER" id="PTHR30399">
    <property type="entry name" value="UNCHARACTERIZED PROTEIN YGJP"/>
    <property type="match status" value="1"/>
</dbReference>
<evidence type="ECO:0000259" key="1">
    <source>
        <dbReference type="Pfam" id="PF01863"/>
    </source>
</evidence>
<dbReference type="InterPro" id="IPR002725">
    <property type="entry name" value="YgjP-like_metallopeptidase"/>
</dbReference>
<dbReference type="InterPro" id="IPR053136">
    <property type="entry name" value="UTP_pyrophosphatase-like"/>
</dbReference>
<proteinExistence type="predicted"/>
<gene>
    <name evidence="2" type="ORF">SDC9_122643</name>
</gene>
<dbReference type="CDD" id="cd07344">
    <property type="entry name" value="M48_yhfN_like"/>
    <property type="match status" value="1"/>
</dbReference>
<comment type="caution">
    <text evidence="2">The sequence shown here is derived from an EMBL/GenBank/DDBJ whole genome shotgun (WGS) entry which is preliminary data.</text>
</comment>
<feature type="domain" description="YgjP-like metallopeptidase" evidence="1">
    <location>
        <begin position="21"/>
        <end position="219"/>
    </location>
</feature>
<sequence>MKTDRKVDSLSYVLQRRRNSRHITIRVRPDGLVKVSAPYGVSVAAIERVITNNKAKLLSTIDAQRNALHTYQEGETFLFAGTSLTLKLVSSEKNTIAATDKHLLVTYAEAEPQSLVVCTLIKELFRQHVKQRLAYWVPYWANRLSLDIPPYGVRDARSRWGSCSAKGRLSFSLRSQILDDEQFSYLVLHEMAHLVHFNHSSQFHALLGEQMPSYREIQKSVFALQKESQLCL</sequence>
<accession>A0A645CF95</accession>
<dbReference type="EMBL" id="VSSQ01026764">
    <property type="protein sequence ID" value="MPM75649.1"/>
    <property type="molecule type" value="Genomic_DNA"/>
</dbReference>
<dbReference type="PANTHER" id="PTHR30399:SF1">
    <property type="entry name" value="UTP PYROPHOSPHATASE"/>
    <property type="match status" value="1"/>
</dbReference>
<dbReference type="Gene3D" id="3.30.2010.10">
    <property type="entry name" value="Metalloproteases ('zincins'), catalytic domain"/>
    <property type="match status" value="1"/>
</dbReference>
<dbReference type="Pfam" id="PF01863">
    <property type="entry name" value="YgjP-like"/>
    <property type="match status" value="1"/>
</dbReference>
<evidence type="ECO:0000313" key="2">
    <source>
        <dbReference type="EMBL" id="MPM75649.1"/>
    </source>
</evidence>
<reference evidence="2" key="1">
    <citation type="submission" date="2019-08" db="EMBL/GenBank/DDBJ databases">
        <authorList>
            <person name="Kucharzyk K."/>
            <person name="Murdoch R.W."/>
            <person name="Higgins S."/>
            <person name="Loffler F."/>
        </authorList>
    </citation>
    <scope>NUCLEOTIDE SEQUENCE</scope>
</reference>
<organism evidence="2">
    <name type="scientific">bioreactor metagenome</name>
    <dbReference type="NCBI Taxonomy" id="1076179"/>
    <lineage>
        <taxon>unclassified sequences</taxon>
        <taxon>metagenomes</taxon>
        <taxon>ecological metagenomes</taxon>
    </lineage>
</organism>
<protein>
    <recommendedName>
        <fullName evidence="1">YgjP-like metallopeptidase domain-containing protein</fullName>
    </recommendedName>
</protein>
<name>A0A645CF95_9ZZZZ</name>
<dbReference type="AlphaFoldDB" id="A0A645CF95"/>